<keyword evidence="1" id="KW-0732">Signal</keyword>
<dbReference type="SUPFAM" id="SSF49344">
    <property type="entry name" value="CBD9-like"/>
    <property type="match status" value="1"/>
</dbReference>
<evidence type="ECO:0000313" key="4">
    <source>
        <dbReference type="Proteomes" id="UP000055060"/>
    </source>
</evidence>
<feature type="signal peptide" evidence="1">
    <location>
        <begin position="1"/>
        <end position="27"/>
    </location>
</feature>
<dbReference type="STRING" id="360412.LARV_01824"/>
<name>A0A0S7B9R2_9CHLR</name>
<protein>
    <recommendedName>
        <fullName evidence="2">Carbohydrate-binding domain-containing protein</fullName>
    </recommendedName>
</protein>
<evidence type="ECO:0000313" key="3">
    <source>
        <dbReference type="EMBL" id="GAP14062.1"/>
    </source>
</evidence>
<dbReference type="GO" id="GO:0004553">
    <property type="term" value="F:hydrolase activity, hydrolyzing O-glycosyl compounds"/>
    <property type="evidence" value="ECO:0007669"/>
    <property type="project" value="InterPro"/>
</dbReference>
<accession>A0A0S7B9R2</accession>
<dbReference type="EMBL" id="DF967972">
    <property type="protein sequence ID" value="GAP14062.1"/>
    <property type="molecule type" value="Genomic_DNA"/>
</dbReference>
<sequence length="312" mass="32731">MSKKGFVILSLLCVVSLLTACNLPGQAKPTQDLFPTPNLTLTALFAPGGIPPTVTPPALVTATSGSVVVATTTPPAATATQAASATPTKVPPSATAVTRPGPAIKAAYLATAPKIDGDWGEWKTDAYPARFVVFGAGNWKNSDDLEGSFRVGWDNTYLYVAVKVLDDTYVQNATGAEIYKGDSIELLFDSDLWGDFAVRSLSNDDYQIGISAGKDKIGGATSAYLWYPSGKAGNLSDVKIAAVSSTGVYRVEFAIPWKTLGVTPASGGQFGFGLSISDDDKAGSKEQQSMVSNLEDRNFLDPGTWGTLTLTK</sequence>
<dbReference type="InterPro" id="IPR010502">
    <property type="entry name" value="Carb-bd_dom_fam9"/>
</dbReference>
<evidence type="ECO:0000259" key="2">
    <source>
        <dbReference type="Pfam" id="PF06452"/>
    </source>
</evidence>
<reference evidence="3" key="1">
    <citation type="submission" date="2015-07" db="EMBL/GenBank/DDBJ databases">
        <title>Draft Genome Sequences of Anaerolinea thermolimosa IMO-1, Bellilinea caldifistulae GOMI-1, Leptolinea tardivitalis YMTK-2, Levilinea saccharolytica KIBI-1,Longilinea arvoryzae KOME-1, Previously Described as Members of the Anaerolineaceae (Chloroflexi).</title>
        <authorList>
            <person name="Sekiguchi Y."/>
            <person name="Ohashi A."/>
            <person name="Matsuura N."/>
            <person name="Tourlousse M.D."/>
        </authorList>
    </citation>
    <scope>NUCLEOTIDE SEQUENCE [LARGE SCALE GENOMIC DNA]</scope>
    <source>
        <strain evidence="3">KOME-1</strain>
    </source>
</reference>
<dbReference type="PROSITE" id="PS51257">
    <property type="entry name" value="PROKAR_LIPOPROTEIN"/>
    <property type="match status" value="1"/>
</dbReference>
<organism evidence="3">
    <name type="scientific">Longilinea arvoryzae</name>
    <dbReference type="NCBI Taxonomy" id="360412"/>
    <lineage>
        <taxon>Bacteria</taxon>
        <taxon>Bacillati</taxon>
        <taxon>Chloroflexota</taxon>
        <taxon>Anaerolineae</taxon>
        <taxon>Anaerolineales</taxon>
        <taxon>Anaerolineaceae</taxon>
        <taxon>Longilinea</taxon>
    </lineage>
</organism>
<gene>
    <name evidence="3" type="ORF">LARV_01824</name>
</gene>
<dbReference type="OrthoDB" id="160168at2"/>
<dbReference type="Proteomes" id="UP000055060">
    <property type="component" value="Unassembled WGS sequence"/>
</dbReference>
<proteinExistence type="predicted"/>
<dbReference type="Gene3D" id="2.60.40.1190">
    <property type="match status" value="1"/>
</dbReference>
<feature type="chain" id="PRO_5006632850" description="Carbohydrate-binding domain-containing protein" evidence="1">
    <location>
        <begin position="28"/>
        <end position="312"/>
    </location>
</feature>
<keyword evidence="4" id="KW-1185">Reference proteome</keyword>
<dbReference type="RefSeq" id="WP_075073350.1">
    <property type="nucleotide sequence ID" value="NZ_DF967972.1"/>
</dbReference>
<feature type="domain" description="Carbohydrate-binding" evidence="2">
    <location>
        <begin position="128"/>
        <end position="311"/>
    </location>
</feature>
<dbReference type="AlphaFoldDB" id="A0A0S7B9R2"/>
<dbReference type="GO" id="GO:0030246">
    <property type="term" value="F:carbohydrate binding"/>
    <property type="evidence" value="ECO:0007669"/>
    <property type="project" value="InterPro"/>
</dbReference>
<dbReference type="GO" id="GO:0016052">
    <property type="term" value="P:carbohydrate catabolic process"/>
    <property type="evidence" value="ECO:0007669"/>
    <property type="project" value="InterPro"/>
</dbReference>
<evidence type="ECO:0000256" key="1">
    <source>
        <dbReference type="SAM" id="SignalP"/>
    </source>
</evidence>
<dbReference type="Pfam" id="PF06452">
    <property type="entry name" value="CBM9_1"/>
    <property type="match status" value="1"/>
</dbReference>